<reference evidence="2 3" key="1">
    <citation type="submission" date="2017-05" db="EMBL/GenBank/DDBJ databases">
        <authorList>
            <person name="Varghese N."/>
            <person name="Submissions S."/>
        </authorList>
    </citation>
    <scope>NUCLEOTIDE SEQUENCE [LARGE SCALE GENOMIC DNA]</scope>
    <source>
        <strain evidence="2 3">DSM 21194</strain>
    </source>
</reference>
<dbReference type="GO" id="GO:0016491">
    <property type="term" value="F:oxidoreductase activity"/>
    <property type="evidence" value="ECO:0007669"/>
    <property type="project" value="UniProtKB-KW"/>
</dbReference>
<name>A0A521DX63_9BACT</name>
<keyword evidence="3" id="KW-1185">Reference proteome</keyword>
<evidence type="ECO:0000313" key="2">
    <source>
        <dbReference type="EMBL" id="SMO76303.1"/>
    </source>
</evidence>
<dbReference type="EMBL" id="FXTH01000012">
    <property type="protein sequence ID" value="SMO76303.1"/>
    <property type="molecule type" value="Genomic_DNA"/>
</dbReference>
<dbReference type="AlphaFoldDB" id="A0A521DX63"/>
<evidence type="ECO:0000313" key="3">
    <source>
        <dbReference type="Proteomes" id="UP000317593"/>
    </source>
</evidence>
<gene>
    <name evidence="2" type="ORF">SAMN06265218_11233</name>
</gene>
<dbReference type="InterPro" id="IPR036291">
    <property type="entry name" value="NAD(P)-bd_dom_sf"/>
</dbReference>
<dbReference type="Proteomes" id="UP000317593">
    <property type="component" value="Unassembled WGS sequence"/>
</dbReference>
<accession>A0A521DX63</accession>
<sequence length="104" mass="11394">MFTHELAKRLQDTTVNCLHPLIISTNLPKTPAGRRGYATCSVVLYGFPPQKADTAVCLAASDQVANISGQYFKDRKPKAPAAIAFQDVLTKKMWTISEELPSLS</sequence>
<dbReference type="PANTHER" id="PTHR43157:SF31">
    <property type="entry name" value="PHOSPHATIDYLINOSITOL-GLYCAN BIOSYNTHESIS CLASS F PROTEIN"/>
    <property type="match status" value="1"/>
</dbReference>
<dbReference type="SUPFAM" id="SSF51735">
    <property type="entry name" value="NAD(P)-binding Rossmann-fold domains"/>
    <property type="match status" value="1"/>
</dbReference>
<organism evidence="2 3">
    <name type="scientific">Fodinibius sediminis</name>
    <dbReference type="NCBI Taxonomy" id="1214077"/>
    <lineage>
        <taxon>Bacteria</taxon>
        <taxon>Pseudomonadati</taxon>
        <taxon>Balneolota</taxon>
        <taxon>Balneolia</taxon>
        <taxon>Balneolales</taxon>
        <taxon>Balneolaceae</taxon>
        <taxon>Fodinibius</taxon>
    </lineage>
</organism>
<keyword evidence="1" id="KW-0560">Oxidoreductase</keyword>
<evidence type="ECO:0000256" key="1">
    <source>
        <dbReference type="ARBA" id="ARBA00023002"/>
    </source>
</evidence>
<protein>
    <submittedName>
        <fullName evidence="2">Uncharacterized protein</fullName>
    </submittedName>
</protein>
<dbReference type="Gene3D" id="3.40.50.720">
    <property type="entry name" value="NAD(P)-binding Rossmann-like Domain"/>
    <property type="match status" value="1"/>
</dbReference>
<proteinExistence type="predicted"/>
<dbReference type="PANTHER" id="PTHR43157">
    <property type="entry name" value="PHOSPHATIDYLINOSITOL-GLYCAN BIOSYNTHESIS CLASS F PROTEIN-RELATED"/>
    <property type="match status" value="1"/>
</dbReference>